<proteinExistence type="inferred from homology"/>
<evidence type="ECO:0000256" key="8">
    <source>
        <dbReference type="ARBA" id="ARBA00022691"/>
    </source>
</evidence>
<dbReference type="GO" id="GO:0005737">
    <property type="term" value="C:cytoplasm"/>
    <property type="evidence" value="ECO:0007669"/>
    <property type="project" value="UniProtKB-SubCell"/>
</dbReference>
<dbReference type="RefSeq" id="WP_062533973.1">
    <property type="nucleotide sequence ID" value="NZ_CP012678.1"/>
</dbReference>
<dbReference type="GO" id="GO:0010038">
    <property type="term" value="P:response to metal ion"/>
    <property type="evidence" value="ECO:0007669"/>
    <property type="project" value="InterPro"/>
</dbReference>
<evidence type="ECO:0000256" key="1">
    <source>
        <dbReference type="ARBA" id="ARBA00000903"/>
    </source>
</evidence>
<keyword evidence="5 9" id="KW-0963">Cytoplasm</keyword>
<feature type="binding site" evidence="9">
    <location>
        <position position="130"/>
    </location>
    <ligand>
        <name>S-adenosyl-L-methionine</name>
        <dbReference type="ChEBI" id="CHEBI:59789"/>
    </ligand>
</feature>
<name>A0A0M4TUX5_9GAMM</name>
<evidence type="ECO:0000313" key="10">
    <source>
        <dbReference type="EMBL" id="ALF59536.1"/>
    </source>
</evidence>
<dbReference type="FunFam" id="3.40.50.150:FF:000101">
    <property type="entry name" value="Thiopurine S-methyltransferase"/>
    <property type="match status" value="1"/>
</dbReference>
<dbReference type="InterPro" id="IPR029063">
    <property type="entry name" value="SAM-dependent_MTases_sf"/>
</dbReference>
<evidence type="ECO:0000256" key="3">
    <source>
        <dbReference type="ARBA" id="ARBA00008145"/>
    </source>
</evidence>
<keyword evidence="11" id="KW-1185">Reference proteome</keyword>
<dbReference type="AlphaFoldDB" id="A0A0M4TUX5"/>
<dbReference type="KEGG" id="pur:AOC03_05260"/>
<dbReference type="InterPro" id="IPR025835">
    <property type="entry name" value="Thiopurine_S-MeTrfase"/>
</dbReference>
<evidence type="ECO:0000256" key="9">
    <source>
        <dbReference type="HAMAP-Rule" id="MF_00812"/>
    </source>
</evidence>
<comment type="similarity">
    <text evidence="3 9">Belongs to the class I-like SAM-binding methyltransferase superfamily. TPMT family.</text>
</comment>
<feature type="binding site" evidence="9">
    <location>
        <position position="45"/>
    </location>
    <ligand>
        <name>S-adenosyl-L-methionine</name>
        <dbReference type="ChEBI" id="CHEBI:59789"/>
    </ligand>
</feature>
<dbReference type="InterPro" id="IPR022474">
    <property type="entry name" value="Thiopur_S-MeTfrase_Se/Te_detox"/>
</dbReference>
<reference evidence="10 11" key="1">
    <citation type="submission" date="2015-09" db="EMBL/GenBank/DDBJ databases">
        <title>Complete genome of Psychrobacter urativorans R10.10B.</title>
        <authorList>
            <person name="See-Too W.S."/>
            <person name="Chan K.G."/>
        </authorList>
    </citation>
    <scope>NUCLEOTIDE SEQUENCE [LARGE SCALE GENOMIC DNA]</scope>
    <source>
        <strain evidence="10 11">R10.10B</strain>
    </source>
</reference>
<dbReference type="PIRSF" id="PIRSF023956">
    <property type="entry name" value="Thiopurine_S-methyltransferase"/>
    <property type="match status" value="1"/>
</dbReference>
<keyword evidence="8 9" id="KW-0949">S-adenosyl-L-methionine</keyword>
<keyword evidence="7 9" id="KW-0808">Transferase</keyword>
<comment type="catalytic activity">
    <reaction evidence="1 9">
        <text>S-adenosyl-L-methionine + a thiopurine = S-adenosyl-L-homocysteine + a thiopurine S-methylether.</text>
        <dbReference type="EC" id="2.1.1.67"/>
    </reaction>
</comment>
<protein>
    <recommendedName>
        <fullName evidence="4 9">Thiopurine S-methyltransferase</fullName>
        <ecNumber evidence="4 9">2.1.1.67</ecNumber>
    </recommendedName>
    <alternativeName>
        <fullName evidence="9">Thiopurine methyltransferase</fullName>
    </alternativeName>
</protein>
<dbReference type="InterPro" id="IPR008854">
    <property type="entry name" value="TPMT"/>
</dbReference>
<dbReference type="PANTHER" id="PTHR10259">
    <property type="entry name" value="THIOPURINE S-METHYLTRANSFERASE"/>
    <property type="match status" value="1"/>
</dbReference>
<evidence type="ECO:0000256" key="7">
    <source>
        <dbReference type="ARBA" id="ARBA00022679"/>
    </source>
</evidence>
<dbReference type="STRING" id="45610.AOC03_05260"/>
<dbReference type="GO" id="GO:0032259">
    <property type="term" value="P:methylation"/>
    <property type="evidence" value="ECO:0007669"/>
    <property type="project" value="UniProtKB-KW"/>
</dbReference>
<gene>
    <name evidence="9" type="primary">tpm</name>
    <name evidence="10" type="ORF">AOC03_05260</name>
</gene>
<dbReference type="EMBL" id="CP012678">
    <property type="protein sequence ID" value="ALF59536.1"/>
    <property type="molecule type" value="Genomic_DNA"/>
</dbReference>
<sequence length="219" mass="24877">MNPEFWQARWQEKRIGFNQPDVNPLLIKYFKALNLPIGSRVFVPLCGKSIDMVWLATQGYDVVGVELVETAVQEFFTEQAIPYTVIEDANKPNIKCYTGEIADRSIALWVADIFALSADDMGHIDAVYDRAALIAMPPEMRPKYSEQVRKLSNNASQLLLTLNYDQNEWAGPPFSISSEQVQQYYSSQYQITELEGEPSTLNAAPEMAVREYVWLLLGK</sequence>
<accession>A0A0M4TUX5</accession>
<evidence type="ECO:0000256" key="4">
    <source>
        <dbReference type="ARBA" id="ARBA00011905"/>
    </source>
</evidence>
<dbReference type="NCBIfam" id="TIGR03840">
    <property type="entry name" value="TMPT_Se_Te"/>
    <property type="match status" value="1"/>
</dbReference>
<comment type="subcellular location">
    <subcellularLocation>
        <location evidence="2 9">Cytoplasm</location>
    </subcellularLocation>
</comment>
<dbReference type="SUPFAM" id="SSF53335">
    <property type="entry name" value="S-adenosyl-L-methionine-dependent methyltransferases"/>
    <property type="match status" value="1"/>
</dbReference>
<keyword evidence="6 9" id="KW-0489">Methyltransferase</keyword>
<feature type="binding site" evidence="9">
    <location>
        <position position="10"/>
    </location>
    <ligand>
        <name>S-adenosyl-L-methionine</name>
        <dbReference type="ChEBI" id="CHEBI:59789"/>
    </ligand>
</feature>
<evidence type="ECO:0000313" key="11">
    <source>
        <dbReference type="Proteomes" id="UP000059847"/>
    </source>
</evidence>
<dbReference type="HAMAP" id="MF_00812">
    <property type="entry name" value="Thiopur_methtran"/>
    <property type="match status" value="1"/>
</dbReference>
<dbReference type="Pfam" id="PF05724">
    <property type="entry name" value="TPMT"/>
    <property type="match status" value="1"/>
</dbReference>
<evidence type="ECO:0000256" key="6">
    <source>
        <dbReference type="ARBA" id="ARBA00022603"/>
    </source>
</evidence>
<dbReference type="Gene3D" id="3.40.50.150">
    <property type="entry name" value="Vaccinia Virus protein VP39"/>
    <property type="match status" value="1"/>
</dbReference>
<organism evidence="10 11">
    <name type="scientific">Psychrobacter urativorans</name>
    <dbReference type="NCBI Taxonomy" id="45610"/>
    <lineage>
        <taxon>Bacteria</taxon>
        <taxon>Pseudomonadati</taxon>
        <taxon>Pseudomonadota</taxon>
        <taxon>Gammaproteobacteria</taxon>
        <taxon>Moraxellales</taxon>
        <taxon>Moraxellaceae</taxon>
        <taxon>Psychrobacter</taxon>
    </lineage>
</organism>
<evidence type="ECO:0000256" key="2">
    <source>
        <dbReference type="ARBA" id="ARBA00004496"/>
    </source>
</evidence>
<dbReference type="Proteomes" id="UP000059847">
    <property type="component" value="Chromosome"/>
</dbReference>
<dbReference type="NCBIfam" id="NF009732">
    <property type="entry name" value="PRK13255.1"/>
    <property type="match status" value="1"/>
</dbReference>
<dbReference type="GO" id="GO:0008119">
    <property type="term" value="F:thiopurine S-methyltransferase activity"/>
    <property type="evidence" value="ECO:0007669"/>
    <property type="project" value="UniProtKB-UniRule"/>
</dbReference>
<evidence type="ECO:0000256" key="5">
    <source>
        <dbReference type="ARBA" id="ARBA00022490"/>
    </source>
</evidence>
<dbReference type="PANTHER" id="PTHR10259:SF11">
    <property type="entry name" value="THIOPURINE S-METHYLTRANSFERASE"/>
    <property type="match status" value="1"/>
</dbReference>
<feature type="binding site" evidence="9">
    <location>
        <position position="66"/>
    </location>
    <ligand>
        <name>S-adenosyl-L-methionine</name>
        <dbReference type="ChEBI" id="CHEBI:59789"/>
    </ligand>
</feature>
<dbReference type="EC" id="2.1.1.67" evidence="4 9"/>
<dbReference type="OrthoDB" id="9778208at2"/>
<dbReference type="PROSITE" id="PS51585">
    <property type="entry name" value="SAM_MT_TPMT"/>
    <property type="match status" value="1"/>
</dbReference>